<proteinExistence type="predicted"/>
<dbReference type="CDD" id="cd00156">
    <property type="entry name" value="REC"/>
    <property type="match status" value="1"/>
</dbReference>
<dbReference type="InterPro" id="IPR001789">
    <property type="entry name" value="Sig_transdc_resp-reg_receiver"/>
</dbReference>
<name>A0A4D6K9T9_9EURY</name>
<dbReference type="InterPro" id="IPR013656">
    <property type="entry name" value="PAS_4"/>
</dbReference>
<dbReference type="GeneID" id="42177871"/>
<evidence type="ECO:0000313" key="4">
    <source>
        <dbReference type="Proteomes" id="UP000297053"/>
    </source>
</evidence>
<dbReference type="InterPro" id="IPR011006">
    <property type="entry name" value="CheY-like_superfamily"/>
</dbReference>
<organism evidence="3 4">
    <name type="scientific">Halomicrobium mukohataei</name>
    <dbReference type="NCBI Taxonomy" id="57705"/>
    <lineage>
        <taxon>Archaea</taxon>
        <taxon>Methanobacteriati</taxon>
        <taxon>Methanobacteriota</taxon>
        <taxon>Stenosarchaea group</taxon>
        <taxon>Halobacteria</taxon>
        <taxon>Halobacteriales</taxon>
        <taxon>Haloarculaceae</taxon>
        <taxon>Halomicrobium</taxon>
    </lineage>
</organism>
<accession>A0A4D6K9T9</accession>
<dbReference type="PROSITE" id="PS50110">
    <property type="entry name" value="RESPONSE_REGULATORY"/>
    <property type="match status" value="1"/>
</dbReference>
<reference evidence="3 4" key="2">
    <citation type="submission" date="2019-04" db="EMBL/GenBank/DDBJ databases">
        <authorList>
            <person name="Yang S."/>
            <person name="Wei W."/>
        </authorList>
    </citation>
    <scope>NUCLEOTIDE SEQUENCE [LARGE SCALE GENOMIC DNA]</scope>
    <source>
        <strain evidence="4">ZP60</strain>
    </source>
</reference>
<dbReference type="InterPro" id="IPR035965">
    <property type="entry name" value="PAS-like_dom_sf"/>
</dbReference>
<reference evidence="3 4" key="1">
    <citation type="submission" date="2019-04" db="EMBL/GenBank/DDBJ databases">
        <title>Complete genome sequence of Arthrobacter sp. ZXY-2 associated with effective atrazine degradation and salt adaptation.</title>
        <authorList>
            <person name="Zhao X."/>
        </authorList>
    </citation>
    <scope>NUCLEOTIDE SEQUENCE [LARGE SCALE GENOMIC DNA]</scope>
    <source>
        <strain evidence="4">ZP60</strain>
    </source>
</reference>
<evidence type="ECO:0000313" key="3">
    <source>
        <dbReference type="EMBL" id="QCD64660.1"/>
    </source>
</evidence>
<evidence type="ECO:0000259" key="2">
    <source>
        <dbReference type="PROSITE" id="PS50110"/>
    </source>
</evidence>
<dbReference type="RefSeq" id="WP_015764101.1">
    <property type="nucleotide sequence ID" value="NZ_CP039375.1"/>
</dbReference>
<dbReference type="KEGG" id="halz:E5139_03000"/>
<protein>
    <submittedName>
        <fullName evidence="3">PAS sensor protein</fullName>
    </submittedName>
</protein>
<dbReference type="Gene3D" id="3.30.450.20">
    <property type="entry name" value="PAS domain"/>
    <property type="match status" value="1"/>
</dbReference>
<dbReference type="Gene3D" id="3.40.50.2300">
    <property type="match status" value="1"/>
</dbReference>
<gene>
    <name evidence="3" type="ORF">E5139_03000</name>
</gene>
<feature type="domain" description="Response regulatory" evidence="2">
    <location>
        <begin position="18"/>
        <end position="131"/>
    </location>
</feature>
<dbReference type="OMA" id="EAIRETH"/>
<dbReference type="Pfam" id="PF08448">
    <property type="entry name" value="PAS_4"/>
    <property type="match status" value="1"/>
</dbReference>
<comment type="caution">
    <text evidence="1">Lacks conserved residue(s) required for the propagation of feature annotation.</text>
</comment>
<dbReference type="SUPFAM" id="SSF55785">
    <property type="entry name" value="PYP-like sensor domain (PAS domain)"/>
    <property type="match status" value="1"/>
</dbReference>
<sequence>MDTTTETLVRPTSARPATALCVDDDREYLSAIERAFEDRDELQIRVETDPSAVPDRLDGVECLVSTVRPDGPDGRSLLRAVREVAPNVPFLFHSAVPFEEIDRDALWDGPTDYLEKGSGDSHMALLAYRIGRLVGQHRLTASARRCHEALEASREATLMVTPDGAVTFANNRLATELSASPAELRGREWTELLSEASIQRLRTEAFPVAADGWSWTGQTTLATDTDEPSSSRTTLSTLDDGSAILVFHELDRTDE</sequence>
<dbReference type="SUPFAM" id="SSF52172">
    <property type="entry name" value="CheY-like"/>
    <property type="match status" value="1"/>
</dbReference>
<evidence type="ECO:0000256" key="1">
    <source>
        <dbReference type="PROSITE-ProRule" id="PRU00169"/>
    </source>
</evidence>
<dbReference type="EMBL" id="CP039375">
    <property type="protein sequence ID" value="QCD64660.1"/>
    <property type="molecule type" value="Genomic_DNA"/>
</dbReference>
<dbReference type="AlphaFoldDB" id="A0A4D6K9T9"/>
<dbReference type="Proteomes" id="UP000297053">
    <property type="component" value="Chromosome"/>
</dbReference>
<dbReference type="CDD" id="cd00130">
    <property type="entry name" value="PAS"/>
    <property type="match status" value="1"/>
</dbReference>
<dbReference type="GO" id="GO:0000160">
    <property type="term" value="P:phosphorelay signal transduction system"/>
    <property type="evidence" value="ECO:0007669"/>
    <property type="project" value="InterPro"/>
</dbReference>
<dbReference type="InterPro" id="IPR000014">
    <property type="entry name" value="PAS"/>
</dbReference>